<evidence type="ECO:0000313" key="8">
    <source>
        <dbReference type="EMBL" id="ROT61235.1"/>
    </source>
</evidence>
<keyword evidence="3" id="KW-0106">Calcium</keyword>
<dbReference type="InterPro" id="IPR001759">
    <property type="entry name" value="PTX_dom"/>
</dbReference>
<name>A0A423SAL2_PENVA</name>
<protein>
    <submittedName>
        <fullName evidence="8">Putative neuronal pentraxin-1 isoform X2</fullName>
    </submittedName>
</protein>
<reference evidence="8 9" key="2">
    <citation type="submission" date="2019-01" db="EMBL/GenBank/DDBJ databases">
        <title>The decoding of complex shrimp genome reveals the adaptation for benthos swimmer, frequently molting mechanism and breeding impact on genome.</title>
        <authorList>
            <person name="Sun Y."/>
            <person name="Gao Y."/>
            <person name="Yu Y."/>
        </authorList>
    </citation>
    <scope>NUCLEOTIDE SEQUENCE [LARGE SCALE GENOMIC DNA]</scope>
    <source>
        <tissue evidence="8">Muscle</tissue>
    </source>
</reference>
<accession>A0A423SAL2</accession>
<dbReference type="SMART" id="SM00159">
    <property type="entry name" value="PTX"/>
    <property type="match status" value="1"/>
</dbReference>
<dbReference type="InterPro" id="IPR051360">
    <property type="entry name" value="Neuronal_Pentraxin_Related"/>
</dbReference>
<evidence type="ECO:0000313" key="9">
    <source>
        <dbReference type="Proteomes" id="UP000283509"/>
    </source>
</evidence>
<proteinExistence type="predicted"/>
<evidence type="ECO:0000256" key="2">
    <source>
        <dbReference type="ARBA" id="ARBA00022723"/>
    </source>
</evidence>
<keyword evidence="9" id="KW-1185">Reference proteome</keyword>
<evidence type="ECO:0000256" key="4">
    <source>
        <dbReference type="ARBA" id="ARBA00023157"/>
    </source>
</evidence>
<evidence type="ECO:0000256" key="1">
    <source>
        <dbReference type="ARBA" id="ARBA00001913"/>
    </source>
</evidence>
<dbReference type="SUPFAM" id="SSF49899">
    <property type="entry name" value="Concanavalin A-like lectins/glucanases"/>
    <property type="match status" value="1"/>
</dbReference>
<evidence type="ECO:0000259" key="7">
    <source>
        <dbReference type="SMART" id="SM00159"/>
    </source>
</evidence>
<dbReference type="PRINTS" id="PR00895">
    <property type="entry name" value="PENTAXIN"/>
</dbReference>
<keyword evidence="4" id="KW-1015">Disulfide bond</keyword>
<dbReference type="AlphaFoldDB" id="A0A423SAL2"/>
<keyword evidence="2" id="KW-0479">Metal-binding</keyword>
<evidence type="ECO:0000256" key="5">
    <source>
        <dbReference type="ARBA" id="ARBA00023180"/>
    </source>
</evidence>
<organism evidence="8 9">
    <name type="scientific">Penaeus vannamei</name>
    <name type="common">Whiteleg shrimp</name>
    <name type="synonym">Litopenaeus vannamei</name>
    <dbReference type="NCBI Taxonomy" id="6689"/>
    <lineage>
        <taxon>Eukaryota</taxon>
        <taxon>Metazoa</taxon>
        <taxon>Ecdysozoa</taxon>
        <taxon>Arthropoda</taxon>
        <taxon>Crustacea</taxon>
        <taxon>Multicrustacea</taxon>
        <taxon>Malacostraca</taxon>
        <taxon>Eumalacostraca</taxon>
        <taxon>Eucarida</taxon>
        <taxon>Decapoda</taxon>
        <taxon>Dendrobranchiata</taxon>
        <taxon>Penaeoidea</taxon>
        <taxon>Penaeidae</taxon>
        <taxon>Penaeus</taxon>
    </lineage>
</organism>
<dbReference type="Pfam" id="PF00354">
    <property type="entry name" value="Pentaxin"/>
    <property type="match status" value="1"/>
</dbReference>
<feature type="compositionally biased region" description="Low complexity" evidence="6">
    <location>
        <begin position="253"/>
        <end position="268"/>
    </location>
</feature>
<feature type="region of interest" description="Disordered" evidence="6">
    <location>
        <begin position="227"/>
        <end position="268"/>
    </location>
</feature>
<keyword evidence="5" id="KW-0325">Glycoprotein</keyword>
<evidence type="ECO:0000256" key="6">
    <source>
        <dbReference type="SAM" id="MobiDB-lite"/>
    </source>
</evidence>
<dbReference type="EMBL" id="QCYY01004278">
    <property type="protein sequence ID" value="ROT61235.1"/>
    <property type="molecule type" value="Genomic_DNA"/>
</dbReference>
<dbReference type="GO" id="GO:0046872">
    <property type="term" value="F:metal ion binding"/>
    <property type="evidence" value="ECO:0007669"/>
    <property type="project" value="UniProtKB-KW"/>
</dbReference>
<feature type="domain" description="Pentraxin (PTX)" evidence="7">
    <location>
        <begin position="1"/>
        <end position="183"/>
    </location>
</feature>
<comment type="caution">
    <text evidence="8">The sequence shown here is derived from an EMBL/GenBank/DDBJ whole genome shotgun (WGS) entry which is preliminary data.</text>
</comment>
<dbReference type="PANTHER" id="PTHR19277:SF125">
    <property type="entry name" value="B6"/>
    <property type="match status" value="1"/>
</dbReference>
<reference evidence="8 9" key="1">
    <citation type="submission" date="2018-04" db="EMBL/GenBank/DDBJ databases">
        <authorList>
            <person name="Zhang X."/>
            <person name="Yuan J."/>
            <person name="Li F."/>
            <person name="Xiang J."/>
        </authorList>
    </citation>
    <scope>NUCLEOTIDE SEQUENCE [LARGE SCALE GENOMIC DNA]</scope>
    <source>
        <tissue evidence="8">Muscle</tissue>
    </source>
</reference>
<evidence type="ECO:0000256" key="3">
    <source>
        <dbReference type="ARBA" id="ARBA00022837"/>
    </source>
</evidence>
<sequence>MTEGHQAIPDVCLRMGGCRAGCSVAVFHVTGDCKVGIDRRGGEHGFYYNGVRQYGFPDFKTDIRLHQWTNYCHVFSSGHYTAYVQGKERVRGKITTNIIPLALNSTLTLGQEQDLLAGAFDVEQIFRGFISGVNIWNRSLTRVEVEEQAGCSTAPLGNIFSTDRDELELFNVLETLERPEVFCAEEARYVIFPEPRYIEDSILLCKRMGYKVFSPSTHEKTCSCTTSPFSSQTCAPPTTTCGSESPTPTRRASGGSFRTTLRSSRSSS</sequence>
<gene>
    <name evidence="8" type="ORF">C7M84_021020</name>
</gene>
<dbReference type="Gene3D" id="2.60.120.200">
    <property type="match status" value="1"/>
</dbReference>
<dbReference type="Proteomes" id="UP000283509">
    <property type="component" value="Unassembled WGS sequence"/>
</dbReference>
<comment type="cofactor">
    <cofactor evidence="1">
        <name>Ca(2+)</name>
        <dbReference type="ChEBI" id="CHEBI:29108"/>
    </cofactor>
</comment>
<feature type="compositionally biased region" description="Polar residues" evidence="6">
    <location>
        <begin position="227"/>
        <end position="250"/>
    </location>
</feature>
<dbReference type="InterPro" id="IPR013320">
    <property type="entry name" value="ConA-like_dom_sf"/>
</dbReference>
<dbReference type="PANTHER" id="PTHR19277">
    <property type="entry name" value="PENTRAXIN"/>
    <property type="match status" value="1"/>
</dbReference>